<dbReference type="EMBL" id="JH719381">
    <property type="protein sequence ID" value="EJB06934.1"/>
    <property type="molecule type" value="Genomic_DNA"/>
</dbReference>
<protein>
    <submittedName>
        <fullName evidence="1">Uncharacterized protein</fullName>
    </submittedName>
</protein>
<dbReference type="HOGENOM" id="CLU_3383472_0_0_5"/>
<evidence type="ECO:0000313" key="2">
    <source>
        <dbReference type="Proteomes" id="UP000005092"/>
    </source>
</evidence>
<gene>
    <name evidence="1" type="ORF">Rleg9DRAFT_5900</name>
</gene>
<dbReference type="Proteomes" id="UP000005092">
    <property type="component" value="Unassembled WGS sequence"/>
</dbReference>
<evidence type="ECO:0000313" key="1">
    <source>
        <dbReference type="EMBL" id="EJB06934.1"/>
    </source>
</evidence>
<accession>I9NG72</accession>
<name>I9NG72_RHILT</name>
<organism evidence="1 2">
    <name type="scientific">Rhizobium leguminosarum bv. trifolii WSM597</name>
    <dbReference type="NCBI Taxonomy" id="754764"/>
    <lineage>
        <taxon>Bacteria</taxon>
        <taxon>Pseudomonadati</taxon>
        <taxon>Pseudomonadota</taxon>
        <taxon>Alphaproteobacteria</taxon>
        <taxon>Hyphomicrobiales</taxon>
        <taxon>Rhizobiaceae</taxon>
        <taxon>Rhizobium/Agrobacterium group</taxon>
        <taxon>Rhizobium</taxon>
    </lineage>
</organism>
<proteinExistence type="predicted"/>
<dbReference type="AlphaFoldDB" id="I9NG72"/>
<sequence length="33" mass="3923">MGAVPRETLGEYVPWVTIKLYKAWRDAMRTINR</sequence>
<reference evidence="1 2" key="1">
    <citation type="submission" date="2012-02" db="EMBL/GenBank/DDBJ databases">
        <title>Improved High-Quality Draft Sequence of Rhizobium leguminosarum bv. trifolii WSM597.</title>
        <authorList>
            <consortium name="US DOE Joint Genome Institute"/>
            <person name="Lucas S."/>
            <person name="Han J."/>
            <person name="Lapidus A."/>
            <person name="Cheng J.-F."/>
            <person name="Goodwin L."/>
            <person name="Pitluck S."/>
            <person name="Peters L."/>
            <person name="Ovchinnikova G."/>
            <person name="Held B."/>
            <person name="Detter J.C."/>
            <person name="Han C."/>
            <person name="Tapia R."/>
            <person name="Land M."/>
            <person name="Hauser L."/>
            <person name="Kyrpides N."/>
            <person name="Ivanova N."/>
            <person name="Pagani I."/>
            <person name="Brau L."/>
            <person name="Yates R."/>
            <person name="O'Hara G."/>
            <person name="Rui T."/>
            <person name="Howieson J."/>
            <person name="Reeve W."/>
            <person name="Woyke T."/>
        </authorList>
    </citation>
    <scope>NUCLEOTIDE SEQUENCE [LARGE SCALE GENOMIC DNA]</scope>
    <source>
        <strain evidence="1 2">WSM597</strain>
    </source>
</reference>